<evidence type="ECO:0000313" key="2">
    <source>
        <dbReference type="EMBL" id="MCX2819069.1"/>
    </source>
</evidence>
<organism evidence="2 3">
    <name type="scientific">Halorutilus salinus</name>
    <dbReference type="NCBI Taxonomy" id="2487751"/>
    <lineage>
        <taxon>Archaea</taxon>
        <taxon>Methanobacteriati</taxon>
        <taxon>Methanobacteriota</taxon>
        <taxon>Stenosarchaea group</taxon>
        <taxon>Halobacteria</taxon>
        <taxon>Halorutilales</taxon>
        <taxon>Halorutilaceae</taxon>
        <taxon>Halorutilus</taxon>
    </lineage>
</organism>
<keyword evidence="3" id="KW-1185">Reference proteome</keyword>
<dbReference type="RefSeq" id="WP_266087024.1">
    <property type="nucleotide sequence ID" value="NZ_RKLV01000006.1"/>
</dbReference>
<proteinExistence type="predicted"/>
<comment type="caution">
    <text evidence="2">The sequence shown here is derived from an EMBL/GenBank/DDBJ whole genome shotgun (WGS) entry which is preliminary data.</text>
</comment>
<dbReference type="EMBL" id="RKLV01000006">
    <property type="protein sequence ID" value="MCX2819069.1"/>
    <property type="molecule type" value="Genomic_DNA"/>
</dbReference>
<evidence type="ECO:0000256" key="1">
    <source>
        <dbReference type="ARBA" id="ARBA00022649"/>
    </source>
</evidence>
<dbReference type="Proteomes" id="UP001149411">
    <property type="component" value="Unassembled WGS sequence"/>
</dbReference>
<dbReference type="Pfam" id="PF02697">
    <property type="entry name" value="VAPB_antitox"/>
    <property type="match status" value="1"/>
</dbReference>
<protein>
    <recommendedName>
        <fullName evidence="4">Antitoxin</fullName>
    </recommendedName>
</protein>
<keyword evidence="1" id="KW-1277">Toxin-antitoxin system</keyword>
<dbReference type="AlphaFoldDB" id="A0A9Q4C627"/>
<gene>
    <name evidence="2" type="ORF">EGH25_06855</name>
</gene>
<reference evidence="2" key="1">
    <citation type="submission" date="2022-09" db="EMBL/GenBank/DDBJ databases">
        <title>Haloadaptaus new haloarchaeum isolated from saline soil.</title>
        <authorList>
            <person name="Duran-Viseras A."/>
            <person name="Sanchez-Porro C."/>
            <person name="Ventosa A."/>
        </authorList>
    </citation>
    <scope>NUCLEOTIDE SEQUENCE</scope>
    <source>
        <strain evidence="2">F3-133</strain>
    </source>
</reference>
<name>A0A9Q4C627_9EURY</name>
<accession>A0A9Q4C627</accession>
<dbReference type="InterPro" id="IPR003847">
    <property type="entry name" value="Put_antitoxin"/>
</dbReference>
<evidence type="ECO:0000313" key="3">
    <source>
        <dbReference type="Proteomes" id="UP001149411"/>
    </source>
</evidence>
<sequence length="76" mass="9123">MTTKTVRLDEDVYEMLAERKRDDETFSEAVERLVGGRPLVELDGVYTEDEVREIEQALDDKYERERKERISETQRR</sequence>
<evidence type="ECO:0008006" key="4">
    <source>
        <dbReference type="Google" id="ProtNLM"/>
    </source>
</evidence>